<dbReference type="Proteomes" id="UP001589894">
    <property type="component" value="Unassembled WGS sequence"/>
</dbReference>
<accession>A0ABV6P6G7</accession>
<organism evidence="1 2">
    <name type="scientific">Plantactinospora siamensis</name>
    <dbReference type="NCBI Taxonomy" id="555372"/>
    <lineage>
        <taxon>Bacteria</taxon>
        <taxon>Bacillati</taxon>
        <taxon>Actinomycetota</taxon>
        <taxon>Actinomycetes</taxon>
        <taxon>Micromonosporales</taxon>
        <taxon>Micromonosporaceae</taxon>
        <taxon>Plantactinospora</taxon>
    </lineage>
</organism>
<comment type="caution">
    <text evidence="1">The sequence shown here is derived from an EMBL/GenBank/DDBJ whole genome shotgun (WGS) entry which is preliminary data.</text>
</comment>
<reference evidence="1 2" key="1">
    <citation type="submission" date="2024-09" db="EMBL/GenBank/DDBJ databases">
        <authorList>
            <person name="Sun Q."/>
            <person name="Mori K."/>
        </authorList>
    </citation>
    <scope>NUCLEOTIDE SEQUENCE [LARGE SCALE GENOMIC DNA]</scope>
    <source>
        <strain evidence="1 2">TBRC 2205</strain>
    </source>
</reference>
<protein>
    <submittedName>
        <fullName evidence="1">Uncharacterized protein</fullName>
    </submittedName>
</protein>
<name>A0ABV6P6G7_9ACTN</name>
<gene>
    <name evidence="1" type="ORF">ACFFHU_31450</name>
</gene>
<sequence length="196" mass="22000">MTTPREQLLRLADDYRRKAAAIRADDTLSTKGKRQQLAQLYEDTEPRRAELATQMQRHDYTSRSDLQRRLFGLPAGATASDAISFRDAQDRVAGIRDPHQLADLMERAHTTGDQMLLRAGFAHAYQQSRNPLASDMFVHLVNEYADQHPAAQLDLQELEGKAISRNQDLADRALMAVPKPRELDVPEPVDTPADAA</sequence>
<evidence type="ECO:0000313" key="2">
    <source>
        <dbReference type="Proteomes" id="UP001589894"/>
    </source>
</evidence>
<dbReference type="RefSeq" id="WP_377344191.1">
    <property type="nucleotide sequence ID" value="NZ_JBHLUE010000036.1"/>
</dbReference>
<evidence type="ECO:0000313" key="1">
    <source>
        <dbReference type="EMBL" id="MFC0568637.1"/>
    </source>
</evidence>
<proteinExistence type="predicted"/>
<dbReference type="EMBL" id="JBHLUE010000036">
    <property type="protein sequence ID" value="MFC0568637.1"/>
    <property type="molecule type" value="Genomic_DNA"/>
</dbReference>
<keyword evidence="2" id="KW-1185">Reference proteome</keyword>